<accession>A0A7J7GZY2</accession>
<proteinExistence type="inferred from homology"/>
<evidence type="ECO:0000256" key="2">
    <source>
        <dbReference type="ARBA" id="ARBA00022614"/>
    </source>
</evidence>
<gene>
    <name evidence="4" type="ORF">HYC85_016550</name>
</gene>
<dbReference type="FunFam" id="3.80.10.10:FF:000383">
    <property type="entry name" value="Leucine-rich repeat receptor protein kinase EMS1"/>
    <property type="match status" value="1"/>
</dbReference>
<organism evidence="4 5">
    <name type="scientific">Camellia sinensis</name>
    <name type="common">Tea plant</name>
    <name type="synonym">Thea sinensis</name>
    <dbReference type="NCBI Taxonomy" id="4442"/>
    <lineage>
        <taxon>Eukaryota</taxon>
        <taxon>Viridiplantae</taxon>
        <taxon>Streptophyta</taxon>
        <taxon>Embryophyta</taxon>
        <taxon>Tracheophyta</taxon>
        <taxon>Spermatophyta</taxon>
        <taxon>Magnoliopsida</taxon>
        <taxon>eudicotyledons</taxon>
        <taxon>Gunneridae</taxon>
        <taxon>Pentapetalae</taxon>
        <taxon>asterids</taxon>
        <taxon>Ericales</taxon>
        <taxon>Theaceae</taxon>
        <taxon>Camellia</taxon>
    </lineage>
</organism>
<dbReference type="InterPro" id="IPR032675">
    <property type="entry name" value="LRR_dom_sf"/>
</dbReference>
<dbReference type="AlphaFoldDB" id="A0A7J7GZY2"/>
<dbReference type="EMBL" id="JACBKZ010000007">
    <property type="protein sequence ID" value="KAF5946322.1"/>
    <property type="molecule type" value="Genomic_DNA"/>
</dbReference>
<protein>
    <recommendedName>
        <fullName evidence="6">Leucine-rich repeat-containing N-terminal plant-type domain-containing protein</fullName>
    </recommendedName>
</protein>
<dbReference type="Gene3D" id="3.80.10.10">
    <property type="entry name" value="Ribonuclease Inhibitor"/>
    <property type="match status" value="1"/>
</dbReference>
<dbReference type="SUPFAM" id="SSF52058">
    <property type="entry name" value="L domain-like"/>
    <property type="match status" value="1"/>
</dbReference>
<reference evidence="5" key="1">
    <citation type="journal article" date="2020" name="Nat. Commun.">
        <title>Genome assembly of wild tea tree DASZ reveals pedigree and selection history of tea varieties.</title>
        <authorList>
            <person name="Zhang W."/>
            <person name="Zhang Y."/>
            <person name="Qiu H."/>
            <person name="Guo Y."/>
            <person name="Wan H."/>
            <person name="Zhang X."/>
            <person name="Scossa F."/>
            <person name="Alseekh S."/>
            <person name="Zhang Q."/>
            <person name="Wang P."/>
            <person name="Xu L."/>
            <person name="Schmidt M.H."/>
            <person name="Jia X."/>
            <person name="Li D."/>
            <person name="Zhu A."/>
            <person name="Guo F."/>
            <person name="Chen W."/>
            <person name="Ni D."/>
            <person name="Usadel B."/>
            <person name="Fernie A.R."/>
            <person name="Wen W."/>
        </authorList>
    </citation>
    <scope>NUCLEOTIDE SEQUENCE [LARGE SCALE GENOMIC DNA]</scope>
    <source>
        <strain evidence="5">cv. G240</strain>
    </source>
</reference>
<keyword evidence="2" id="KW-0433">Leucine-rich repeat</keyword>
<dbReference type="PANTHER" id="PTHR48062:SF21">
    <property type="entry name" value="RECEPTOR-LIKE PROTEIN 12"/>
    <property type="match status" value="1"/>
</dbReference>
<dbReference type="Proteomes" id="UP000593564">
    <property type="component" value="Unassembled WGS sequence"/>
</dbReference>
<keyword evidence="3" id="KW-0677">Repeat</keyword>
<dbReference type="Pfam" id="PF00560">
    <property type="entry name" value="LRR_1"/>
    <property type="match status" value="4"/>
</dbReference>
<sequence>MTRAFYNSASLVTLDLSDNHLNGTIPRWIGSLHVLSILLLKFNNFEGEIPIQLCQLKQLSILDLSENNFFGSIPPCFHEIPFETTHEKSSLETGYQMGGISTFSLWSFVEGSKSLGEHYMMDVGYGTIIFHSLHVQQKVELTTKHGSYAYKGNILDYMSGVDLSCNQLTGEIPLEMGNLSNIRVLNLSHNNLFGSIPSTFSQLKQIEMWHTTTYQVRPQIEKLSLQLLKKVAMREISFSADFPYEPTAIKLYQHQQCQKAWKERWKMVVS</sequence>
<keyword evidence="5" id="KW-1185">Reference proteome</keyword>
<evidence type="ECO:0000313" key="5">
    <source>
        <dbReference type="Proteomes" id="UP000593564"/>
    </source>
</evidence>
<dbReference type="PRINTS" id="PR00019">
    <property type="entry name" value="LEURICHRPT"/>
</dbReference>
<comment type="caution">
    <text evidence="4">The sequence shown here is derived from an EMBL/GenBank/DDBJ whole genome shotgun (WGS) entry which is preliminary data.</text>
</comment>
<reference evidence="4 5" key="2">
    <citation type="submission" date="2020-07" db="EMBL/GenBank/DDBJ databases">
        <title>Genome assembly of wild tea tree DASZ reveals pedigree and selection history of tea varieties.</title>
        <authorList>
            <person name="Zhang W."/>
        </authorList>
    </citation>
    <scope>NUCLEOTIDE SEQUENCE [LARGE SCALE GENOMIC DNA]</scope>
    <source>
        <strain evidence="5">cv. G240</strain>
        <tissue evidence="4">Leaf</tissue>
    </source>
</reference>
<evidence type="ECO:0008006" key="6">
    <source>
        <dbReference type="Google" id="ProtNLM"/>
    </source>
</evidence>
<name>A0A7J7GZY2_CAMSI</name>
<dbReference type="InterPro" id="IPR051502">
    <property type="entry name" value="RLP_Defense_Trigger"/>
</dbReference>
<comment type="similarity">
    <text evidence="1">Belongs to the RLP family.</text>
</comment>
<dbReference type="PANTHER" id="PTHR48062">
    <property type="entry name" value="RECEPTOR-LIKE PROTEIN 14"/>
    <property type="match status" value="1"/>
</dbReference>
<evidence type="ECO:0000256" key="3">
    <source>
        <dbReference type="ARBA" id="ARBA00022737"/>
    </source>
</evidence>
<dbReference type="InterPro" id="IPR001611">
    <property type="entry name" value="Leu-rich_rpt"/>
</dbReference>
<evidence type="ECO:0000313" key="4">
    <source>
        <dbReference type="EMBL" id="KAF5946322.1"/>
    </source>
</evidence>
<evidence type="ECO:0000256" key="1">
    <source>
        <dbReference type="ARBA" id="ARBA00009592"/>
    </source>
</evidence>
<dbReference type="Gene3D" id="3.30.1490.310">
    <property type="match status" value="1"/>
</dbReference>